<dbReference type="GO" id="GO:0016491">
    <property type="term" value="F:oxidoreductase activity"/>
    <property type="evidence" value="ECO:0007669"/>
    <property type="project" value="InterPro"/>
</dbReference>
<dbReference type="InterPro" id="IPR037165">
    <property type="entry name" value="AldOxase/xan_DH_Mopterin-bd_sf"/>
</dbReference>
<keyword evidence="2" id="KW-1185">Reference proteome</keyword>
<dbReference type="RefSeq" id="WP_166409928.1">
    <property type="nucleotide sequence ID" value="NZ_CP049869.1"/>
</dbReference>
<accession>A0A6G7YLB1</accession>
<dbReference type="SUPFAM" id="SSF56003">
    <property type="entry name" value="Molybdenum cofactor-binding domain"/>
    <property type="match status" value="1"/>
</dbReference>
<dbReference type="PANTHER" id="PTHR47495:SF2">
    <property type="entry name" value="ALDEHYDE DEHYDROGENASE"/>
    <property type="match status" value="1"/>
</dbReference>
<dbReference type="PANTHER" id="PTHR47495">
    <property type="entry name" value="ALDEHYDE DEHYDROGENASE"/>
    <property type="match status" value="1"/>
</dbReference>
<sequence>MRLPEQLFASVRLAPEGGSIQGFTKAAGIVAGDGWVAGIGDTWWAAERALKAADVRIEAKNNPIPVDALFDDALAAGDATRWYERGDYAGAVEGSRALSAIYRVAPALPFGLEAPNATARVSGDRVEVWAGTQAPGLARMRADHAAGGESPSTRCPSAIRVGSRWRMPPFRSPLRWHGS</sequence>
<name>A0A6G7YLB1_9SPHN</name>
<evidence type="ECO:0000313" key="1">
    <source>
        <dbReference type="EMBL" id="QIK77533.1"/>
    </source>
</evidence>
<dbReference type="Proteomes" id="UP000503222">
    <property type="component" value="Chromosome"/>
</dbReference>
<reference evidence="1 2" key="1">
    <citation type="submission" date="2020-03" db="EMBL/GenBank/DDBJ databases">
        <title>Sphingomonas sp. nov., isolated from fish.</title>
        <authorList>
            <person name="Hyun D.-W."/>
            <person name="Bae J.-W."/>
        </authorList>
    </citation>
    <scope>NUCLEOTIDE SEQUENCE [LARGE SCALE GENOMIC DNA]</scope>
    <source>
        <strain evidence="1 2">HDW15B</strain>
    </source>
</reference>
<dbReference type="KEGG" id="spii:G7077_09025"/>
<dbReference type="AlphaFoldDB" id="A0A6G7YLB1"/>
<evidence type="ECO:0000313" key="2">
    <source>
        <dbReference type="Proteomes" id="UP000503222"/>
    </source>
</evidence>
<gene>
    <name evidence="1" type="ORF">G7077_09025</name>
</gene>
<proteinExistence type="predicted"/>
<dbReference type="EMBL" id="CP049869">
    <property type="protein sequence ID" value="QIK77533.1"/>
    <property type="molecule type" value="Genomic_DNA"/>
</dbReference>
<organism evidence="1 2">
    <name type="scientific">Sphingomonas piscis</name>
    <dbReference type="NCBI Taxonomy" id="2714943"/>
    <lineage>
        <taxon>Bacteria</taxon>
        <taxon>Pseudomonadati</taxon>
        <taxon>Pseudomonadota</taxon>
        <taxon>Alphaproteobacteria</taxon>
        <taxon>Sphingomonadales</taxon>
        <taxon>Sphingomonadaceae</taxon>
        <taxon>Sphingomonas</taxon>
    </lineage>
</organism>
<dbReference type="InterPro" id="IPR052516">
    <property type="entry name" value="N-heterocyclic_Hydroxylase"/>
</dbReference>
<protein>
    <submittedName>
        <fullName evidence="1">Uncharacterized protein</fullName>
    </submittedName>
</protein>